<organism evidence="2 3">
    <name type="scientific">Tritrichomonas musculus</name>
    <dbReference type="NCBI Taxonomy" id="1915356"/>
    <lineage>
        <taxon>Eukaryota</taxon>
        <taxon>Metamonada</taxon>
        <taxon>Parabasalia</taxon>
        <taxon>Tritrichomonadida</taxon>
        <taxon>Tritrichomonadidae</taxon>
        <taxon>Tritrichomonas</taxon>
    </lineage>
</organism>
<evidence type="ECO:0000259" key="1">
    <source>
        <dbReference type="Pfam" id="PF02136"/>
    </source>
</evidence>
<dbReference type="EMBL" id="JAPFFF010000005">
    <property type="protein sequence ID" value="KAK8889471.1"/>
    <property type="molecule type" value="Genomic_DNA"/>
</dbReference>
<dbReference type="Proteomes" id="UP001470230">
    <property type="component" value="Unassembled WGS sequence"/>
</dbReference>
<dbReference type="InterPro" id="IPR002075">
    <property type="entry name" value="NTF2_dom"/>
</dbReference>
<dbReference type="Gene3D" id="3.10.450.50">
    <property type="match status" value="1"/>
</dbReference>
<reference evidence="2 3" key="1">
    <citation type="submission" date="2024-04" db="EMBL/GenBank/DDBJ databases">
        <title>Tritrichomonas musculus Genome.</title>
        <authorList>
            <person name="Alves-Ferreira E."/>
            <person name="Grigg M."/>
            <person name="Lorenzi H."/>
            <person name="Galac M."/>
        </authorList>
    </citation>
    <scope>NUCLEOTIDE SEQUENCE [LARGE SCALE GENOMIC DNA]</scope>
    <source>
        <strain evidence="2 3">EAF2021</strain>
    </source>
</reference>
<accession>A0ABR2KF19</accession>
<gene>
    <name evidence="2" type="ORF">M9Y10_034218</name>
</gene>
<proteinExistence type="predicted"/>
<evidence type="ECO:0000313" key="3">
    <source>
        <dbReference type="Proteomes" id="UP001470230"/>
    </source>
</evidence>
<sequence>MTSEPSPDSLGIAKVIVDTFMRSIGSNNNEAINFFGDDGTLFFNGQTITGKSNILSFLDSLPKLSIRVTGYEVQTVPQSNLWSMVVIIGTSQIGDDNFKTFHSSAYVEARTSDHKAFIRYFSFASFD</sequence>
<feature type="domain" description="Nuclear transport factor 2" evidence="1">
    <location>
        <begin position="14"/>
        <end position="110"/>
    </location>
</feature>
<comment type="caution">
    <text evidence="2">The sequence shown here is derived from an EMBL/GenBank/DDBJ whole genome shotgun (WGS) entry which is preliminary data.</text>
</comment>
<protein>
    <recommendedName>
        <fullName evidence="1">Nuclear transport factor 2 domain-containing protein</fullName>
    </recommendedName>
</protein>
<dbReference type="Pfam" id="PF02136">
    <property type="entry name" value="NTF2"/>
    <property type="match status" value="1"/>
</dbReference>
<evidence type="ECO:0000313" key="2">
    <source>
        <dbReference type="EMBL" id="KAK8889471.1"/>
    </source>
</evidence>
<dbReference type="InterPro" id="IPR032710">
    <property type="entry name" value="NTF2-like_dom_sf"/>
</dbReference>
<dbReference type="SUPFAM" id="SSF54427">
    <property type="entry name" value="NTF2-like"/>
    <property type="match status" value="1"/>
</dbReference>
<name>A0ABR2KF19_9EUKA</name>
<keyword evidence="3" id="KW-1185">Reference proteome</keyword>